<keyword evidence="3" id="KW-1185">Reference proteome</keyword>
<proteinExistence type="predicted"/>
<dbReference type="RefSeq" id="WP_146962054.1">
    <property type="nucleotide sequence ID" value="NZ_CP042467.1"/>
</dbReference>
<dbReference type="AlphaFoldDB" id="A0A5B8XVW1"/>
<reference evidence="2 3" key="1">
    <citation type="submission" date="2019-08" db="EMBL/GenBank/DDBJ databases">
        <authorList>
            <person name="Liang Q."/>
        </authorList>
    </citation>
    <scope>NUCLEOTIDE SEQUENCE [LARGE SCALE GENOMIC DNA]</scope>
    <source>
        <strain evidence="2 3">V1718</strain>
    </source>
</reference>
<sequence>MVARVQQVQVMSVIAGMIMSVSALAAPGEGLQSESLVASFGLTMAGAYDSNIFYQSEDETTRLSSAPSLRFTPFLSIDSLNPGMAQYNVSASVSWQQYLDDEATVSEQSGLSANVGATLGINREGAFSVTFKEAFARTNEPPEGPTLDAYNRNVNSLGLTLGLHPGGKVFQHYLSYDWLVYRHEDIEAINRMIHDLTLTNYWRFLPRTALTLSLDYQIVQYDDSNQAIGNIANSNSTPLKVQAGLTGLITERLSLKLVGGWGWSFHDQGDSFSGLVIDTRLTYHVGDPVAKNVLFVGYNQSFADTTIGNFYTYYRPYAGYQHRLVDRIRLGLDAEVSIRDYVGTPGFVGDISDLLIGGRASLGFDIFKWWSVDAAYRLQINNTEDVLFDETLGLNSLREYTKHLVTFGTTVRY</sequence>
<evidence type="ECO:0000313" key="3">
    <source>
        <dbReference type="Proteomes" id="UP000321595"/>
    </source>
</evidence>
<protein>
    <submittedName>
        <fullName evidence="2">Uncharacterized protein</fullName>
    </submittedName>
</protein>
<feature type="signal peptide" evidence="1">
    <location>
        <begin position="1"/>
        <end position="25"/>
    </location>
</feature>
<evidence type="ECO:0000256" key="1">
    <source>
        <dbReference type="SAM" id="SignalP"/>
    </source>
</evidence>
<dbReference type="OrthoDB" id="5379802at2"/>
<evidence type="ECO:0000313" key="2">
    <source>
        <dbReference type="EMBL" id="QED29068.1"/>
    </source>
</evidence>
<dbReference type="Proteomes" id="UP000321595">
    <property type="component" value="Chromosome"/>
</dbReference>
<keyword evidence="1" id="KW-0732">Signal</keyword>
<feature type="chain" id="PRO_5023057384" evidence="1">
    <location>
        <begin position="26"/>
        <end position="413"/>
    </location>
</feature>
<dbReference type="EMBL" id="CP042467">
    <property type="protein sequence ID" value="QED29068.1"/>
    <property type="molecule type" value="Genomic_DNA"/>
</dbReference>
<name>A0A5B8XVW1_9DELT</name>
<dbReference type="KEGG" id="bbae:FRD01_17850"/>
<gene>
    <name evidence="2" type="ORF">FRD01_17850</name>
</gene>
<accession>A0A5B8XVW1</accession>
<organism evidence="2 3">
    <name type="scientific">Microvenator marinus</name>
    <dbReference type="NCBI Taxonomy" id="2600177"/>
    <lineage>
        <taxon>Bacteria</taxon>
        <taxon>Deltaproteobacteria</taxon>
        <taxon>Bradymonadales</taxon>
        <taxon>Microvenatoraceae</taxon>
        <taxon>Microvenator</taxon>
    </lineage>
</organism>